<sequence>MKYFGTAVILAGGKSSRMGFDKQFMEIQNNVIVDFLYEILKKEFNDVLVITNKPYKYSNPPFRIKTDELPSMGPLSGIHSALKSSQSEYAYFIACDMPNVSLPYIRFMKKKLLEKKSNACITKTNKGIEPFNAFYNISIINTIENLLKGNKKSMLSLVDSIDTFYVEEYEARAYSNNLEMFTNINTKAELYRFLNTKGKTL</sequence>
<dbReference type="Pfam" id="PF12804">
    <property type="entry name" value="NTP_transf_3"/>
    <property type="match status" value="1"/>
</dbReference>
<keyword evidence="10" id="KW-0548">Nucleotidyltransferase</keyword>
<evidence type="ECO:0000256" key="2">
    <source>
        <dbReference type="ARBA" id="ARBA00022679"/>
    </source>
</evidence>
<dbReference type="GO" id="GO:0005525">
    <property type="term" value="F:GTP binding"/>
    <property type="evidence" value="ECO:0007669"/>
    <property type="project" value="UniProtKB-UniRule"/>
</dbReference>
<dbReference type="PANTHER" id="PTHR19136">
    <property type="entry name" value="MOLYBDENUM COFACTOR GUANYLYLTRANSFERASE"/>
    <property type="match status" value="1"/>
</dbReference>
<dbReference type="KEGG" id="crw:CROST_001120"/>
<dbReference type="GO" id="GO:0046872">
    <property type="term" value="F:metal ion binding"/>
    <property type="evidence" value="ECO:0007669"/>
    <property type="project" value="UniProtKB-KW"/>
</dbReference>
<feature type="binding site" evidence="8">
    <location>
        <position position="22"/>
    </location>
    <ligand>
        <name>GTP</name>
        <dbReference type="ChEBI" id="CHEBI:37565"/>
    </ligand>
</feature>
<dbReference type="SUPFAM" id="SSF53448">
    <property type="entry name" value="Nucleotide-diphospho-sugar transferases"/>
    <property type="match status" value="1"/>
</dbReference>
<dbReference type="GO" id="GO:0006777">
    <property type="term" value="P:Mo-molybdopterin cofactor biosynthetic process"/>
    <property type="evidence" value="ECO:0007669"/>
    <property type="project" value="UniProtKB-KW"/>
</dbReference>
<evidence type="ECO:0000256" key="5">
    <source>
        <dbReference type="ARBA" id="ARBA00022842"/>
    </source>
</evidence>
<keyword evidence="2 8" id="KW-0808">Transferase</keyword>
<dbReference type="Gene3D" id="3.90.550.10">
    <property type="entry name" value="Spore Coat Polysaccharide Biosynthesis Protein SpsA, Chain A"/>
    <property type="match status" value="1"/>
</dbReference>
<dbReference type="EMBL" id="CP096983">
    <property type="protein sequence ID" value="URZ09441.1"/>
    <property type="molecule type" value="Genomic_DNA"/>
</dbReference>
<comment type="domain">
    <text evidence="8">The N-terminal domain determines nucleotide recognition and specific binding, while the C-terminal domain determines the specific binding to the target protein.</text>
</comment>
<keyword evidence="5 8" id="KW-0460">Magnesium</keyword>
<keyword evidence="6 8" id="KW-0342">GTP-binding</keyword>
<proteinExistence type="inferred from homology"/>
<reference evidence="10 11" key="1">
    <citation type="submission" date="2022-04" db="EMBL/GenBank/DDBJ databases">
        <title>Genome sequence of C. roseum typestrain.</title>
        <authorList>
            <person name="Poehlein A."/>
            <person name="Schoch T."/>
            <person name="Duerre P."/>
            <person name="Daniel R."/>
        </authorList>
    </citation>
    <scope>NUCLEOTIDE SEQUENCE [LARGE SCALE GENOMIC DNA]</scope>
    <source>
        <strain evidence="10 11">DSM 7320</strain>
    </source>
</reference>
<feature type="domain" description="MobA-like NTP transferase" evidence="9">
    <location>
        <begin position="7"/>
        <end position="151"/>
    </location>
</feature>
<protein>
    <recommendedName>
        <fullName evidence="8">Probable molybdenum cofactor guanylyltransferase</fullName>
        <shortName evidence="8">MoCo guanylyltransferase</shortName>
        <ecNumber evidence="8">2.7.7.77</ecNumber>
    </recommendedName>
    <alternativeName>
        <fullName evidence="8">GTP:molybdopterin guanylyltransferase</fullName>
    </alternativeName>
    <alternativeName>
        <fullName evidence="8">Mo-MPT guanylyltransferase</fullName>
    </alternativeName>
    <alternativeName>
        <fullName evidence="8">Molybdopterin guanylyltransferase</fullName>
    </alternativeName>
    <alternativeName>
        <fullName evidence="8">Molybdopterin-guanine dinucleotide synthase</fullName>
        <shortName evidence="8">MGD synthase</shortName>
    </alternativeName>
</protein>
<feature type="binding site" evidence="8">
    <location>
        <position position="67"/>
    </location>
    <ligand>
        <name>GTP</name>
        <dbReference type="ChEBI" id="CHEBI:37565"/>
    </ligand>
</feature>
<evidence type="ECO:0000256" key="7">
    <source>
        <dbReference type="ARBA" id="ARBA00023150"/>
    </source>
</evidence>
<dbReference type="GO" id="GO:0061603">
    <property type="term" value="F:molybdenum cofactor guanylyltransferase activity"/>
    <property type="evidence" value="ECO:0007669"/>
    <property type="project" value="UniProtKB-EC"/>
</dbReference>
<feature type="binding site" evidence="8">
    <location>
        <position position="96"/>
    </location>
    <ligand>
        <name>Mg(2+)</name>
        <dbReference type="ChEBI" id="CHEBI:18420"/>
    </ligand>
</feature>
<accession>A0A1S8L172</accession>
<dbReference type="RefSeq" id="WP_077833553.1">
    <property type="nucleotide sequence ID" value="NZ_CP096983.1"/>
</dbReference>
<comment type="function">
    <text evidence="8">Transfers a GMP moiety from GTP to Mo-molybdopterin (Mo-MPT) cofactor (Moco or molybdenum cofactor) to form Mo-molybdopterin guanine dinucleotide (Mo-MGD) cofactor.</text>
</comment>
<organism evidence="10 11">
    <name type="scientific">Clostridium felsineum</name>
    <dbReference type="NCBI Taxonomy" id="36839"/>
    <lineage>
        <taxon>Bacteria</taxon>
        <taxon>Bacillati</taxon>
        <taxon>Bacillota</taxon>
        <taxon>Clostridia</taxon>
        <taxon>Eubacteriales</taxon>
        <taxon>Clostridiaceae</taxon>
        <taxon>Clostridium</taxon>
    </lineage>
</organism>
<feature type="binding site" evidence="8">
    <location>
        <position position="96"/>
    </location>
    <ligand>
        <name>GTP</name>
        <dbReference type="ChEBI" id="CHEBI:37565"/>
    </ligand>
</feature>
<evidence type="ECO:0000259" key="9">
    <source>
        <dbReference type="Pfam" id="PF12804"/>
    </source>
</evidence>
<keyword evidence="4 8" id="KW-0547">Nucleotide-binding</keyword>
<comment type="subcellular location">
    <subcellularLocation>
        <location evidence="8">Cytoplasm</location>
    </subcellularLocation>
</comment>
<dbReference type="STRING" id="84029.CROST_32830"/>
<evidence type="ECO:0000256" key="8">
    <source>
        <dbReference type="HAMAP-Rule" id="MF_00316"/>
    </source>
</evidence>
<dbReference type="AlphaFoldDB" id="A0A1S8L172"/>
<keyword evidence="1 8" id="KW-0963">Cytoplasm</keyword>
<evidence type="ECO:0000256" key="3">
    <source>
        <dbReference type="ARBA" id="ARBA00022723"/>
    </source>
</evidence>
<gene>
    <name evidence="8 10" type="primary">mobA</name>
    <name evidence="10" type="ORF">CROST_001120</name>
</gene>
<dbReference type="EC" id="2.7.7.77" evidence="8"/>
<name>A0A1S8L172_9CLOT</name>
<dbReference type="InterPro" id="IPR029044">
    <property type="entry name" value="Nucleotide-diphossugar_trans"/>
</dbReference>
<evidence type="ECO:0000313" key="10">
    <source>
        <dbReference type="EMBL" id="URZ09441.1"/>
    </source>
</evidence>
<comment type="catalytic activity">
    <reaction evidence="8">
        <text>Mo-molybdopterin + GTP + H(+) = Mo-molybdopterin guanine dinucleotide + diphosphate</text>
        <dbReference type="Rhea" id="RHEA:34243"/>
        <dbReference type="ChEBI" id="CHEBI:15378"/>
        <dbReference type="ChEBI" id="CHEBI:33019"/>
        <dbReference type="ChEBI" id="CHEBI:37565"/>
        <dbReference type="ChEBI" id="CHEBI:71302"/>
        <dbReference type="ChEBI" id="CHEBI:71310"/>
        <dbReference type="EC" id="2.7.7.77"/>
    </reaction>
</comment>
<feature type="binding site" evidence="8">
    <location>
        <begin position="10"/>
        <end position="12"/>
    </location>
    <ligand>
        <name>GTP</name>
        <dbReference type="ChEBI" id="CHEBI:37565"/>
    </ligand>
</feature>
<evidence type="ECO:0000256" key="4">
    <source>
        <dbReference type="ARBA" id="ARBA00022741"/>
    </source>
</evidence>
<dbReference type="PANTHER" id="PTHR19136:SF81">
    <property type="entry name" value="MOLYBDENUM COFACTOR GUANYLYLTRANSFERASE"/>
    <property type="match status" value="1"/>
</dbReference>
<dbReference type="GO" id="GO:0005737">
    <property type="term" value="C:cytoplasm"/>
    <property type="evidence" value="ECO:0007669"/>
    <property type="project" value="UniProtKB-SubCell"/>
</dbReference>
<evidence type="ECO:0000313" key="11">
    <source>
        <dbReference type="Proteomes" id="UP000190951"/>
    </source>
</evidence>
<evidence type="ECO:0000256" key="6">
    <source>
        <dbReference type="ARBA" id="ARBA00023134"/>
    </source>
</evidence>
<comment type="similarity">
    <text evidence="8">Belongs to the MobA family.</text>
</comment>
<dbReference type="Proteomes" id="UP000190951">
    <property type="component" value="Chromosome"/>
</dbReference>
<comment type="cofactor">
    <cofactor evidence="8">
        <name>Mg(2+)</name>
        <dbReference type="ChEBI" id="CHEBI:18420"/>
    </cofactor>
</comment>
<dbReference type="InterPro" id="IPR013482">
    <property type="entry name" value="Molybde_CF_guanTrfase"/>
</dbReference>
<keyword evidence="3 8" id="KW-0479">Metal-binding</keyword>
<dbReference type="InterPro" id="IPR025877">
    <property type="entry name" value="MobA-like_NTP_Trfase"/>
</dbReference>
<keyword evidence="7 8" id="KW-0501">Molybdenum cofactor biosynthesis</keyword>
<keyword evidence="11" id="KW-1185">Reference proteome</keyword>
<comment type="caution">
    <text evidence="8">Lacks conserved residue(s) required for the propagation of feature annotation.</text>
</comment>
<dbReference type="HAMAP" id="MF_00316">
    <property type="entry name" value="MobA"/>
    <property type="match status" value="1"/>
</dbReference>
<dbReference type="CDD" id="cd02503">
    <property type="entry name" value="MobA"/>
    <property type="match status" value="1"/>
</dbReference>
<evidence type="ECO:0000256" key="1">
    <source>
        <dbReference type="ARBA" id="ARBA00022490"/>
    </source>
</evidence>